<accession>A0A7W7GQ83</accession>
<name>A0A7W7GQ83_9MICC</name>
<dbReference type="Proteomes" id="UP000540191">
    <property type="component" value="Unassembled WGS sequence"/>
</dbReference>
<feature type="transmembrane region" description="Helical" evidence="2">
    <location>
        <begin position="56"/>
        <end position="76"/>
    </location>
</feature>
<keyword evidence="2" id="KW-0472">Membrane</keyword>
<evidence type="ECO:0000313" key="4">
    <source>
        <dbReference type="Proteomes" id="UP000540191"/>
    </source>
</evidence>
<sequence>MTQTGDDARRDEPTVDGHREPLTDYQAEDGRYVYEPPLPESMPELPFTVRMRRRRWFMSLVFGLFGCVLFPVIAFAPGGDGSAMLVVFRVGALLVWPVAILVAVHAGQAILRPRHLHFDAERVWTRDWSLDWVDVLDLRLLPDNWRDSDVRDVPKHKQQLMIVISAATHAAKVGAGNRWDSGYPFGLGGLAPINGMVMTQYDSDPPIRDAYLVMKVLQRDARKAAGLPTYVTRPFAPGKLGPLK</sequence>
<dbReference type="RefSeq" id="WP_158496923.1">
    <property type="nucleotide sequence ID" value="NZ_JACHNA010000001.1"/>
</dbReference>
<comment type="caution">
    <text evidence="3">The sequence shown here is derived from an EMBL/GenBank/DDBJ whole genome shotgun (WGS) entry which is preliminary data.</text>
</comment>
<evidence type="ECO:0000256" key="2">
    <source>
        <dbReference type="SAM" id="Phobius"/>
    </source>
</evidence>
<keyword evidence="2" id="KW-0812">Transmembrane</keyword>
<evidence type="ECO:0000256" key="1">
    <source>
        <dbReference type="SAM" id="MobiDB-lite"/>
    </source>
</evidence>
<organism evidence="3 4">
    <name type="scientific">Micrococcus cohnii</name>
    <dbReference type="NCBI Taxonomy" id="993416"/>
    <lineage>
        <taxon>Bacteria</taxon>
        <taxon>Bacillati</taxon>
        <taxon>Actinomycetota</taxon>
        <taxon>Actinomycetes</taxon>
        <taxon>Micrococcales</taxon>
        <taxon>Micrococcaceae</taxon>
        <taxon>Micrococcus</taxon>
    </lineage>
</organism>
<protein>
    <submittedName>
        <fullName evidence="3">Uncharacterized protein</fullName>
    </submittedName>
</protein>
<feature type="transmembrane region" description="Helical" evidence="2">
    <location>
        <begin position="82"/>
        <end position="104"/>
    </location>
</feature>
<dbReference type="AlphaFoldDB" id="A0A7W7GQ83"/>
<gene>
    <name evidence="3" type="ORF">HDA30_001805</name>
</gene>
<keyword evidence="2" id="KW-1133">Transmembrane helix</keyword>
<dbReference type="EMBL" id="JACHNA010000001">
    <property type="protein sequence ID" value="MBB4736297.1"/>
    <property type="molecule type" value="Genomic_DNA"/>
</dbReference>
<evidence type="ECO:0000313" key="3">
    <source>
        <dbReference type="EMBL" id="MBB4736297.1"/>
    </source>
</evidence>
<reference evidence="3 4" key="1">
    <citation type="submission" date="2020-08" db="EMBL/GenBank/DDBJ databases">
        <title>Sequencing the genomes of 1000 actinobacteria strains.</title>
        <authorList>
            <person name="Klenk H.-P."/>
        </authorList>
    </citation>
    <scope>NUCLEOTIDE SEQUENCE [LARGE SCALE GENOMIC DNA]</scope>
    <source>
        <strain evidence="3 4">DSM 23974</strain>
    </source>
</reference>
<feature type="region of interest" description="Disordered" evidence="1">
    <location>
        <begin position="1"/>
        <end position="21"/>
    </location>
</feature>
<proteinExistence type="predicted"/>
<keyword evidence="4" id="KW-1185">Reference proteome</keyword>